<keyword evidence="4" id="KW-0274">FAD</keyword>
<evidence type="ECO:0000313" key="7">
    <source>
        <dbReference type="EMBL" id="QGZ64243.1"/>
    </source>
</evidence>
<keyword evidence="8" id="KW-1185">Reference proteome</keyword>
<dbReference type="InterPro" id="IPR023753">
    <property type="entry name" value="FAD/NAD-binding_dom"/>
</dbReference>
<feature type="domain" description="FAD/NAD(P)-binding" evidence="6">
    <location>
        <begin position="6"/>
        <end position="334"/>
    </location>
</feature>
<evidence type="ECO:0000256" key="5">
    <source>
        <dbReference type="ARBA" id="ARBA00023002"/>
    </source>
</evidence>
<dbReference type="Pfam" id="PF07992">
    <property type="entry name" value="Pyr_redox_2"/>
    <property type="match status" value="1"/>
</dbReference>
<dbReference type="RefSeq" id="WP_158953476.1">
    <property type="nucleotide sequence ID" value="NZ_CP046914.1"/>
</dbReference>
<dbReference type="GO" id="GO:0003955">
    <property type="term" value="F:NAD(P)H dehydrogenase (quinone) activity"/>
    <property type="evidence" value="ECO:0007669"/>
    <property type="project" value="TreeGrafter"/>
</dbReference>
<dbReference type="SUPFAM" id="SSF51905">
    <property type="entry name" value="FAD/NAD(P)-binding domain"/>
    <property type="match status" value="1"/>
</dbReference>
<comment type="similarity">
    <text evidence="2">Belongs to the NADH dehydrogenase family.</text>
</comment>
<dbReference type="Proteomes" id="UP000433577">
    <property type="component" value="Chromosome 2"/>
</dbReference>
<dbReference type="EMBL" id="CP046914">
    <property type="protein sequence ID" value="QGZ64243.1"/>
    <property type="molecule type" value="Genomic_DNA"/>
</dbReference>
<dbReference type="InterPro" id="IPR036188">
    <property type="entry name" value="FAD/NAD-bd_sf"/>
</dbReference>
<evidence type="ECO:0000313" key="8">
    <source>
        <dbReference type="Proteomes" id="UP000433577"/>
    </source>
</evidence>
<evidence type="ECO:0000256" key="4">
    <source>
        <dbReference type="ARBA" id="ARBA00022827"/>
    </source>
</evidence>
<sequence length="430" mass="46951">MAKKTRIVVVGGGIAGLLLVTKLGRKFRASGNTEVTLVDSSPTHIWKPMLHTIAAGTRDVHQQQVIYLAHAQDHGYSYQPGEMCGLDRQNQRIEIAALRTRDGETVLESRTLGYDVLVLCLGSHANDFSTPGVRQFCHFIDSQRQAEAFNETLRTHIFRSVARNESLRVAIVGGGATGVELSAELSRLLDIAASYGDASVRDRLNLTLLESGPRLLAAFPPRISGSSQDRLERMGFKVLTSTRVTGAQQDGFRYGDDQHVQADLMVWAAGVKAPDFMQGLGGLETTKSNQIVIRPTLQSTRDEKIFALGDCSSLHLDDAERPLAPTAQVATQQAEHLARSLPGWLAGGALPGFHFHDFGSLVSLADYDAFGTLGQFGFFKGGFIKGRLAQLSHAMLYRRHQQELHGFGKAALLWTAERINGLAQPKIRLA</sequence>
<evidence type="ECO:0000259" key="6">
    <source>
        <dbReference type="Pfam" id="PF07992"/>
    </source>
</evidence>
<name>A0A7Z2GM72_9BURK</name>
<gene>
    <name evidence="7" type="ORF">FAZ98_21190</name>
</gene>
<dbReference type="Gene3D" id="3.50.50.100">
    <property type="match status" value="1"/>
</dbReference>
<dbReference type="PANTHER" id="PTHR42913">
    <property type="entry name" value="APOPTOSIS-INDUCING FACTOR 1"/>
    <property type="match status" value="1"/>
</dbReference>
<evidence type="ECO:0000256" key="1">
    <source>
        <dbReference type="ARBA" id="ARBA00001974"/>
    </source>
</evidence>
<dbReference type="InterPro" id="IPR051169">
    <property type="entry name" value="NADH-Q_oxidoreductase"/>
</dbReference>
<keyword evidence="3" id="KW-0285">Flavoprotein</keyword>
<dbReference type="KEGG" id="pacs:FAZ98_21190"/>
<dbReference type="AlphaFoldDB" id="A0A7Z2GM72"/>
<organism evidence="7 8">
    <name type="scientific">Paraburkholderia acidisoli</name>
    <dbReference type="NCBI Taxonomy" id="2571748"/>
    <lineage>
        <taxon>Bacteria</taxon>
        <taxon>Pseudomonadati</taxon>
        <taxon>Pseudomonadota</taxon>
        <taxon>Betaproteobacteria</taxon>
        <taxon>Burkholderiales</taxon>
        <taxon>Burkholderiaceae</taxon>
        <taxon>Paraburkholderia</taxon>
    </lineage>
</organism>
<dbReference type="PRINTS" id="PR00411">
    <property type="entry name" value="PNDRDTASEI"/>
</dbReference>
<accession>A0A7Z2GM72</accession>
<proteinExistence type="inferred from homology"/>
<dbReference type="PANTHER" id="PTHR42913:SF3">
    <property type="entry name" value="64 KDA MITOCHONDRIAL NADH DEHYDROGENASE (EUROFUNG)"/>
    <property type="match status" value="1"/>
</dbReference>
<dbReference type="GO" id="GO:0019646">
    <property type="term" value="P:aerobic electron transport chain"/>
    <property type="evidence" value="ECO:0007669"/>
    <property type="project" value="TreeGrafter"/>
</dbReference>
<reference evidence="7 8" key="1">
    <citation type="submission" date="2019-12" db="EMBL/GenBank/DDBJ databases">
        <title>Paraburkholderia acidiphila 7Q-K02 sp. nov and Paraburkholderia acidisoli DHF22 sp. nov., two strains isolated from forest soil.</title>
        <authorList>
            <person name="Gao Z."/>
            <person name="Qiu L."/>
        </authorList>
    </citation>
    <scope>NUCLEOTIDE SEQUENCE [LARGE SCALE GENOMIC DNA]</scope>
    <source>
        <strain evidence="7 8">DHF22</strain>
    </source>
</reference>
<keyword evidence="5" id="KW-0560">Oxidoreductase</keyword>
<dbReference type="OrthoDB" id="9781621at2"/>
<evidence type="ECO:0000256" key="3">
    <source>
        <dbReference type="ARBA" id="ARBA00022630"/>
    </source>
</evidence>
<dbReference type="PRINTS" id="PR00368">
    <property type="entry name" value="FADPNR"/>
</dbReference>
<evidence type="ECO:0000256" key="2">
    <source>
        <dbReference type="ARBA" id="ARBA00005272"/>
    </source>
</evidence>
<protein>
    <submittedName>
        <fullName evidence="7">NAD(P)/FAD-dependent oxidoreductase</fullName>
    </submittedName>
</protein>
<comment type="cofactor">
    <cofactor evidence="1">
        <name>FAD</name>
        <dbReference type="ChEBI" id="CHEBI:57692"/>
    </cofactor>
</comment>